<sequence>MAPSSWHSVVSLSFHSCDPKPGQGQDHDASESAAVVAANLLSSARLELKLDSVFTEYSAQYLLDNACPNKVDGEGETDRQGIPRADQWVHLGCQYKPPTSAYNPALVSMKGELVEAMNVDEVLKLLKQQPVGARMHAFSPEPDFLVEKINHHVPPGMTRYVGLRDVIIFGVEEVEGKMIAKVKLYHKKKFAFIKVAMDSSVQVSKHGGPAYYGAESKLLVDFCVRSYPSTEPELRSR</sequence>
<keyword evidence="2" id="KW-1185">Reference proteome</keyword>
<evidence type="ECO:0000313" key="2">
    <source>
        <dbReference type="Proteomes" id="UP000489600"/>
    </source>
</evidence>
<reference evidence="1" key="1">
    <citation type="submission" date="2019-07" db="EMBL/GenBank/DDBJ databases">
        <authorList>
            <person name="Dittberner H."/>
        </authorList>
    </citation>
    <scope>NUCLEOTIDE SEQUENCE [LARGE SCALE GENOMIC DNA]</scope>
</reference>
<accession>A0A565CFY9</accession>
<dbReference type="Proteomes" id="UP000489600">
    <property type="component" value="Unassembled WGS sequence"/>
</dbReference>
<dbReference type="EMBL" id="CABITT030000007">
    <property type="protein sequence ID" value="VVB12545.1"/>
    <property type="molecule type" value="Genomic_DNA"/>
</dbReference>
<evidence type="ECO:0000313" key="1">
    <source>
        <dbReference type="EMBL" id="VVB12545.1"/>
    </source>
</evidence>
<organism evidence="1 2">
    <name type="scientific">Arabis nemorensis</name>
    <dbReference type="NCBI Taxonomy" id="586526"/>
    <lineage>
        <taxon>Eukaryota</taxon>
        <taxon>Viridiplantae</taxon>
        <taxon>Streptophyta</taxon>
        <taxon>Embryophyta</taxon>
        <taxon>Tracheophyta</taxon>
        <taxon>Spermatophyta</taxon>
        <taxon>Magnoliopsida</taxon>
        <taxon>eudicotyledons</taxon>
        <taxon>Gunneridae</taxon>
        <taxon>Pentapetalae</taxon>
        <taxon>rosids</taxon>
        <taxon>malvids</taxon>
        <taxon>Brassicales</taxon>
        <taxon>Brassicaceae</taxon>
        <taxon>Arabideae</taxon>
        <taxon>Arabis</taxon>
    </lineage>
</organism>
<name>A0A565CFY9_9BRAS</name>
<gene>
    <name evidence="1" type="ORF">ANE_LOCUS22989</name>
</gene>
<comment type="caution">
    <text evidence="1">The sequence shown here is derived from an EMBL/GenBank/DDBJ whole genome shotgun (WGS) entry which is preliminary data.</text>
</comment>
<protein>
    <submittedName>
        <fullName evidence="1">Uncharacterized protein</fullName>
    </submittedName>
</protein>
<dbReference type="AlphaFoldDB" id="A0A565CFY9"/>
<proteinExistence type="predicted"/>